<reference evidence="1 2" key="1">
    <citation type="journal article" date="2024" name="Chem. Sci.">
        <title>Discovery of megapolipeptins by genome mining of a Burkholderiales bacteria collection.</title>
        <authorList>
            <person name="Paulo B.S."/>
            <person name="Recchia M.J.J."/>
            <person name="Lee S."/>
            <person name="Fergusson C.H."/>
            <person name="Romanowski S.B."/>
            <person name="Hernandez A."/>
            <person name="Krull N."/>
            <person name="Liu D.Y."/>
            <person name="Cavanagh H."/>
            <person name="Bos A."/>
            <person name="Gray C.A."/>
            <person name="Murphy B.T."/>
            <person name="Linington R.G."/>
            <person name="Eustaquio A.S."/>
        </authorList>
    </citation>
    <scope>NUCLEOTIDE SEQUENCE [LARGE SCALE GENOMIC DNA]</scope>
    <source>
        <strain evidence="1 2">RL17-350-BIC-A</strain>
    </source>
</reference>
<name>A0ABW9ATY1_9BURK</name>
<comment type="caution">
    <text evidence="1">The sequence shown here is derived from an EMBL/GenBank/DDBJ whole genome shotgun (WGS) entry which is preliminary data.</text>
</comment>
<sequence length="123" mass="13369">MSIGPTTHDLNTQHAQAANAGFHAIMVGDQHLSAAQLGNKYNPNGDGGHRATPLRRAEWRQQVAAENTVIGFWDWVEYQIEQDHSDARCLAAPDQSAEEPSPALIRLINDGLGRGVHGRQGPL</sequence>
<dbReference type="EMBL" id="JAQQEZ010000017">
    <property type="protein sequence ID" value="MFM0004035.1"/>
    <property type="molecule type" value="Genomic_DNA"/>
</dbReference>
<proteinExistence type="predicted"/>
<organism evidence="1 2">
    <name type="scientific">Paraburkholderia dipogonis</name>
    <dbReference type="NCBI Taxonomy" id="1211383"/>
    <lineage>
        <taxon>Bacteria</taxon>
        <taxon>Pseudomonadati</taxon>
        <taxon>Pseudomonadota</taxon>
        <taxon>Betaproteobacteria</taxon>
        <taxon>Burkholderiales</taxon>
        <taxon>Burkholderiaceae</taxon>
        <taxon>Paraburkholderia</taxon>
    </lineage>
</organism>
<gene>
    <name evidence="1" type="ORF">PQR57_23805</name>
</gene>
<protein>
    <submittedName>
        <fullName evidence="1">Uncharacterized protein</fullName>
    </submittedName>
</protein>
<dbReference type="Proteomes" id="UP001629230">
    <property type="component" value="Unassembled WGS sequence"/>
</dbReference>
<dbReference type="RefSeq" id="WP_408178988.1">
    <property type="nucleotide sequence ID" value="NZ_JAQQEZ010000017.1"/>
</dbReference>
<accession>A0ABW9ATY1</accession>
<evidence type="ECO:0000313" key="2">
    <source>
        <dbReference type="Proteomes" id="UP001629230"/>
    </source>
</evidence>
<evidence type="ECO:0000313" key="1">
    <source>
        <dbReference type="EMBL" id="MFM0004035.1"/>
    </source>
</evidence>
<keyword evidence="2" id="KW-1185">Reference proteome</keyword>